<gene>
    <name evidence="7" type="ORF">METBIDRAFT_34173</name>
</gene>
<sequence length="1011" mass="116012">MSLRKTYSSLRKLRFGGVMPQNRLGYPVHKIPIPTEHTVNQGKLFVVKPQNLKEKERKEDIKSCFFLATNIRESGLEDTPSLAMDVERADYNGTLLFLPDDGTLQVCVSSDEKLVFFKIGNALIDKMVLPENSLKAAYFADDYASAVFEFLKNFGYIYVSFVQTGRALYRFLRDRRGASVTKVSAQEMEEKHHHELRKYENFQRDPIAVVRPDDLSDEAENLLIDSAFVSDDILRNGLPSIPQTTRRKPLVRQTRSISKQADDANLITPLHIDSGVLTDRSTRSGEDETSIDGEPMQMIRETPALFDPPLYYSVDSEKKFVISYNDFKTLYNNDWINDTLIDFFIAYEMHRAVHELRLVQKNDIFAFNSFFFTKLLTNSNSLEVPPYYENIRRWLAKVDLMSYNSVIIPVNEHLHWFFIIIKNLPKLLEHAKTKQNHEIHAGDEKYQSTKTIVEIFVIDSLRQSHANLGPPLKDVIKQYCKEKHNVDISTDSIRFKNARVSKQRNFNDCGIHVIYNIRKWLGSPTTCELIWKTHGKPKSQIFKTSERDAMRRVCIDLLLDLHSKQPHSDLLRQNEKADDAQSDDEVELISCLSSYANNPEERMETEVSQSKDISGTSIGIPPESQKEATLSKKRLSDWSKEISESNDNLRPKIINGTSEEQNTEKEIHHKTLDPRVIDEASTMSSRSLENRYTSVEHPEIRRSLIGLSLNKNCVDFLNDIFKNNSQRYDEATRKRIYGLVEEYITLNSLEGVQIQKLEEKIKKALKKPPEPMDEPFVIEDLDESSSKTRPNFEDPDDSNSELNKSVGELSISGTRITDKRREDRIEEAKRRISSCSTNGSESSEIATSDLEIMDDDLELVSEVSLIFSSPQEKRERLTSKSPSSKKSRKNTGEASHSSHSRLEPEITQISEYQKPHTSPRSGSPKSSKAQWPRNQTSSSMAPKASKKTTLSDLSRRTRGSKEDRFSENTQSDDVVELTEIDEERHSPTRKPQEMLLKTTKRRRVEAVEKST</sequence>
<protein>
    <recommendedName>
        <fullName evidence="6">Ubiquitin-like protease family profile domain-containing protein</fullName>
    </recommendedName>
</protein>
<comment type="similarity">
    <text evidence="1">Belongs to the peptidase C48 family.</text>
</comment>
<dbReference type="OrthoDB" id="442460at2759"/>
<name>A0A1A0HKN0_9ASCO</name>
<organism evidence="7 8">
    <name type="scientific">Metschnikowia bicuspidata var. bicuspidata NRRL YB-4993</name>
    <dbReference type="NCBI Taxonomy" id="869754"/>
    <lineage>
        <taxon>Eukaryota</taxon>
        <taxon>Fungi</taxon>
        <taxon>Dikarya</taxon>
        <taxon>Ascomycota</taxon>
        <taxon>Saccharomycotina</taxon>
        <taxon>Pichiomycetes</taxon>
        <taxon>Metschnikowiaceae</taxon>
        <taxon>Metschnikowia</taxon>
    </lineage>
</organism>
<feature type="compositionally biased region" description="Basic and acidic residues" evidence="5">
    <location>
        <begin position="953"/>
        <end position="966"/>
    </location>
</feature>
<feature type="compositionally biased region" description="Basic and acidic residues" evidence="5">
    <location>
        <begin position="982"/>
        <end position="992"/>
    </location>
</feature>
<evidence type="ECO:0000256" key="4">
    <source>
        <dbReference type="ARBA" id="ARBA00022807"/>
    </source>
</evidence>
<dbReference type="Proteomes" id="UP000092555">
    <property type="component" value="Unassembled WGS sequence"/>
</dbReference>
<feature type="compositionally biased region" description="Basic and acidic residues" evidence="5">
    <location>
        <begin position="816"/>
        <end position="830"/>
    </location>
</feature>
<dbReference type="PROSITE" id="PS50600">
    <property type="entry name" value="ULP_PROTEASE"/>
    <property type="match status" value="1"/>
</dbReference>
<dbReference type="InterPro" id="IPR003653">
    <property type="entry name" value="Peptidase_C48_C"/>
</dbReference>
<comment type="caution">
    <text evidence="7">The sequence shown here is derived from an EMBL/GenBank/DDBJ whole genome shotgun (WGS) entry which is preliminary data.</text>
</comment>
<dbReference type="GO" id="GO:0006508">
    <property type="term" value="P:proteolysis"/>
    <property type="evidence" value="ECO:0007669"/>
    <property type="project" value="UniProtKB-KW"/>
</dbReference>
<dbReference type="STRING" id="869754.A0A1A0HKN0"/>
<dbReference type="SUPFAM" id="SSF54001">
    <property type="entry name" value="Cysteine proteinases"/>
    <property type="match status" value="1"/>
</dbReference>
<feature type="compositionally biased region" description="Polar residues" evidence="5">
    <location>
        <begin position="606"/>
        <end position="617"/>
    </location>
</feature>
<dbReference type="AlphaFoldDB" id="A0A1A0HKN0"/>
<proteinExistence type="inferred from homology"/>
<dbReference type="GO" id="GO:0016926">
    <property type="term" value="P:protein desumoylation"/>
    <property type="evidence" value="ECO:0007669"/>
    <property type="project" value="UniProtKB-ARBA"/>
</dbReference>
<dbReference type="GO" id="GO:0019783">
    <property type="term" value="F:ubiquitin-like protein peptidase activity"/>
    <property type="evidence" value="ECO:0007669"/>
    <property type="project" value="UniProtKB-ARBA"/>
</dbReference>
<feature type="compositionally biased region" description="Acidic residues" evidence="5">
    <location>
        <begin position="771"/>
        <end position="783"/>
    </location>
</feature>
<reference evidence="7 8" key="1">
    <citation type="submission" date="2016-05" db="EMBL/GenBank/DDBJ databases">
        <title>Comparative genomics of biotechnologically important yeasts.</title>
        <authorList>
            <consortium name="DOE Joint Genome Institute"/>
            <person name="Riley R."/>
            <person name="Haridas S."/>
            <person name="Wolfe K.H."/>
            <person name="Lopes M.R."/>
            <person name="Hittinger C.T."/>
            <person name="Goker M."/>
            <person name="Salamov A."/>
            <person name="Wisecaver J."/>
            <person name="Long T.M."/>
            <person name="Aerts A.L."/>
            <person name="Barry K."/>
            <person name="Choi C."/>
            <person name="Clum A."/>
            <person name="Coughlan A.Y."/>
            <person name="Deshpande S."/>
            <person name="Douglass A.P."/>
            <person name="Hanson S.J."/>
            <person name="Klenk H.-P."/>
            <person name="LaButti K."/>
            <person name="Lapidus A."/>
            <person name="Lindquist E."/>
            <person name="Lipzen A."/>
            <person name="Meier-kolthoff J.P."/>
            <person name="Ohm R.A."/>
            <person name="Otillar R.P."/>
            <person name="Pangilinan J."/>
            <person name="Peng Y."/>
            <person name="Rokas A."/>
            <person name="Rosa C.A."/>
            <person name="Scheuner C."/>
            <person name="Sibirny A.A."/>
            <person name="Slot J.C."/>
            <person name="Stielow J.B."/>
            <person name="Sun H."/>
            <person name="Kurtzman C.P."/>
            <person name="Blackwell M."/>
            <person name="Grigoriev I.V."/>
            <person name="Jeffries T.W."/>
        </authorList>
    </citation>
    <scope>NUCLEOTIDE SEQUENCE [LARGE SCALE GENOMIC DNA]</scope>
    <source>
        <strain evidence="7 8">NRRL YB-4993</strain>
    </source>
</reference>
<feature type="domain" description="Ubiquitin-like protease family profile" evidence="6">
    <location>
        <begin position="320"/>
        <end position="520"/>
    </location>
</feature>
<feature type="compositionally biased region" description="Low complexity" evidence="5">
    <location>
        <begin position="833"/>
        <end position="843"/>
    </location>
</feature>
<dbReference type="RefSeq" id="XP_018714844.1">
    <property type="nucleotide sequence ID" value="XM_018856448.1"/>
</dbReference>
<feature type="compositionally biased region" description="Polar residues" evidence="5">
    <location>
        <begin position="907"/>
        <end position="940"/>
    </location>
</feature>
<accession>A0A1A0HKN0</accession>
<dbReference type="InterPro" id="IPR038765">
    <property type="entry name" value="Papain-like_cys_pep_sf"/>
</dbReference>
<dbReference type="GeneID" id="30029424"/>
<evidence type="ECO:0000259" key="6">
    <source>
        <dbReference type="PROSITE" id="PS50600"/>
    </source>
</evidence>
<feature type="region of interest" description="Disordered" evidence="5">
    <location>
        <begin position="599"/>
        <end position="631"/>
    </location>
</feature>
<keyword evidence="3" id="KW-0378">Hydrolase</keyword>
<dbReference type="Gene3D" id="3.40.395.10">
    <property type="entry name" value="Adenoviral Proteinase, Chain A"/>
    <property type="match status" value="1"/>
</dbReference>
<evidence type="ECO:0000313" key="8">
    <source>
        <dbReference type="Proteomes" id="UP000092555"/>
    </source>
</evidence>
<evidence type="ECO:0000256" key="3">
    <source>
        <dbReference type="ARBA" id="ARBA00022801"/>
    </source>
</evidence>
<feature type="region of interest" description="Disordered" evidence="5">
    <location>
        <begin position="865"/>
        <end position="1011"/>
    </location>
</feature>
<keyword evidence="2" id="KW-0645">Protease</keyword>
<dbReference type="EMBL" id="LXTC01000001">
    <property type="protein sequence ID" value="OBA24363.1"/>
    <property type="molecule type" value="Genomic_DNA"/>
</dbReference>
<feature type="region of interest" description="Disordered" evidence="5">
    <location>
        <begin position="765"/>
        <end position="848"/>
    </location>
</feature>
<evidence type="ECO:0000256" key="1">
    <source>
        <dbReference type="ARBA" id="ARBA00005234"/>
    </source>
</evidence>
<dbReference type="PANTHER" id="PTHR46915:SF2">
    <property type="entry name" value="UBIQUITIN-LIKE PROTEASE 4"/>
    <property type="match status" value="1"/>
</dbReference>
<evidence type="ECO:0000256" key="5">
    <source>
        <dbReference type="SAM" id="MobiDB-lite"/>
    </source>
</evidence>
<keyword evidence="8" id="KW-1185">Reference proteome</keyword>
<keyword evidence="4" id="KW-0788">Thiol protease</keyword>
<dbReference type="Pfam" id="PF02902">
    <property type="entry name" value="Peptidase_C48"/>
    <property type="match status" value="1"/>
</dbReference>
<dbReference type="PANTHER" id="PTHR46915">
    <property type="entry name" value="UBIQUITIN-LIKE PROTEASE 4-RELATED"/>
    <property type="match status" value="1"/>
</dbReference>
<evidence type="ECO:0000313" key="7">
    <source>
        <dbReference type="EMBL" id="OBA24363.1"/>
    </source>
</evidence>
<dbReference type="GO" id="GO:0008234">
    <property type="term" value="F:cysteine-type peptidase activity"/>
    <property type="evidence" value="ECO:0007669"/>
    <property type="project" value="UniProtKB-KW"/>
</dbReference>
<evidence type="ECO:0000256" key="2">
    <source>
        <dbReference type="ARBA" id="ARBA00022670"/>
    </source>
</evidence>